<dbReference type="EMBL" id="MN740580">
    <property type="protein sequence ID" value="QHU34733.1"/>
    <property type="molecule type" value="Genomic_DNA"/>
</dbReference>
<name>A0A6C0LWD7_9ZZZZ</name>
<dbReference type="InterPro" id="IPR036188">
    <property type="entry name" value="FAD/NAD-bd_sf"/>
</dbReference>
<dbReference type="SUPFAM" id="SSF51905">
    <property type="entry name" value="FAD/NAD(P)-binding domain"/>
    <property type="match status" value="1"/>
</dbReference>
<keyword evidence="1" id="KW-0472">Membrane</keyword>
<dbReference type="Gene3D" id="1.10.405.20">
    <property type="match status" value="1"/>
</dbReference>
<dbReference type="AlphaFoldDB" id="A0A6C0LWD7"/>
<sequence>MRYYDLIIVGAGPSGLALAHTTSSIYRRVLIIDKEQEIGGCHRVKRNSDGMFTEHGPRIYLSLYYNFFNLMDELGLKVEDIFVKYKYSFHDVAYSKIVPYYNFYEIMMLIMAYLMFFINEDYGKDISLYEYLRGRGFSHKVIDLFDRLCRFTDGGNIYSYSLNKLLRLIDVDVLMKIYQPKLPLDIVLFSTWKKFLSNRGVDFMLGFQITDYDIQNNNIEIITLNNGEKIKCGKIVFAVPPVALLNIIKYEDGLRNAFGNYNDFERWVDKTKYIDYISITYHFKDKLELPLINGLTFDTEWGIVLINLSDYMDKVENEYSTVLSTAVSICNKNSNYTYKKANECTNDELIKEVHRQIKESVFIDLSDDYKAIVNPNNYYNVHKNKWECKDSAYFNVYNEKYIPFESSINNLYTLGTHNGKSYVCYTTIESAVSNAIYLAGELYPEVISKYSLYRGVTLRNIIMVIIIIMFILIFYLSR</sequence>
<reference evidence="2" key="1">
    <citation type="journal article" date="2020" name="Nature">
        <title>Giant virus diversity and host interactions through global metagenomics.</title>
        <authorList>
            <person name="Schulz F."/>
            <person name="Roux S."/>
            <person name="Paez-Espino D."/>
            <person name="Jungbluth S."/>
            <person name="Walsh D.A."/>
            <person name="Denef V.J."/>
            <person name="McMahon K.D."/>
            <person name="Konstantinidis K.T."/>
            <person name="Eloe-Fadrosh E.A."/>
            <person name="Kyrpides N.C."/>
            <person name="Woyke T."/>
        </authorList>
    </citation>
    <scope>NUCLEOTIDE SEQUENCE</scope>
    <source>
        <strain evidence="2">GVMAG-S-1017244-22</strain>
    </source>
</reference>
<accession>A0A6C0LWD7</accession>
<dbReference type="PANTHER" id="PTHR42923">
    <property type="entry name" value="PROTOPORPHYRINOGEN OXIDASE"/>
    <property type="match status" value="1"/>
</dbReference>
<organism evidence="2">
    <name type="scientific">viral metagenome</name>
    <dbReference type="NCBI Taxonomy" id="1070528"/>
    <lineage>
        <taxon>unclassified sequences</taxon>
        <taxon>metagenomes</taxon>
        <taxon>organismal metagenomes</taxon>
    </lineage>
</organism>
<protein>
    <recommendedName>
        <fullName evidence="3">Amine oxidase domain-containing protein</fullName>
    </recommendedName>
</protein>
<dbReference type="Gene3D" id="3.30.70.1990">
    <property type="match status" value="1"/>
</dbReference>
<feature type="transmembrane region" description="Helical" evidence="1">
    <location>
        <begin position="457"/>
        <end position="476"/>
    </location>
</feature>
<keyword evidence="1" id="KW-1133">Transmembrane helix</keyword>
<feature type="transmembrane region" description="Helical" evidence="1">
    <location>
        <begin position="100"/>
        <end position="118"/>
    </location>
</feature>
<evidence type="ECO:0000313" key="2">
    <source>
        <dbReference type="EMBL" id="QHU34733.1"/>
    </source>
</evidence>
<evidence type="ECO:0008006" key="3">
    <source>
        <dbReference type="Google" id="ProtNLM"/>
    </source>
</evidence>
<dbReference type="Gene3D" id="3.50.50.60">
    <property type="entry name" value="FAD/NAD(P)-binding domain"/>
    <property type="match status" value="1"/>
</dbReference>
<dbReference type="InterPro" id="IPR050464">
    <property type="entry name" value="Zeta_carotene_desat/Oxidored"/>
</dbReference>
<dbReference type="PANTHER" id="PTHR42923:SF46">
    <property type="entry name" value="AMINE OXIDASE"/>
    <property type="match status" value="1"/>
</dbReference>
<evidence type="ECO:0000256" key="1">
    <source>
        <dbReference type="SAM" id="Phobius"/>
    </source>
</evidence>
<dbReference type="Pfam" id="PF13450">
    <property type="entry name" value="NAD_binding_8"/>
    <property type="match status" value="1"/>
</dbReference>
<keyword evidence="1" id="KW-0812">Transmembrane</keyword>
<dbReference type="GO" id="GO:0016491">
    <property type="term" value="F:oxidoreductase activity"/>
    <property type="evidence" value="ECO:0007669"/>
    <property type="project" value="TreeGrafter"/>
</dbReference>
<proteinExistence type="predicted"/>